<dbReference type="AlphaFoldDB" id="A0A4W4ET42"/>
<dbReference type="InterPro" id="IPR019191">
    <property type="entry name" value="Essential_protein_Yae1_N"/>
</dbReference>
<name>A0A4W4ET42_ELEEL</name>
<evidence type="ECO:0000313" key="7">
    <source>
        <dbReference type="Proteomes" id="UP000314983"/>
    </source>
</evidence>
<dbReference type="Proteomes" id="UP000314983">
    <property type="component" value="Chromosome 5"/>
</dbReference>
<evidence type="ECO:0000256" key="3">
    <source>
        <dbReference type="ARBA" id="ARBA00022490"/>
    </source>
</evidence>
<comment type="subcellular location">
    <subcellularLocation>
        <location evidence="2">Cytoplasm</location>
    </subcellularLocation>
    <subcellularLocation>
        <location evidence="1">Nucleus</location>
    </subcellularLocation>
</comment>
<keyword evidence="3" id="KW-0963">Cytoplasm</keyword>
<evidence type="ECO:0000259" key="5">
    <source>
        <dbReference type="Pfam" id="PF09811"/>
    </source>
</evidence>
<dbReference type="GO" id="GO:0005634">
    <property type="term" value="C:nucleus"/>
    <property type="evidence" value="ECO:0007669"/>
    <property type="project" value="UniProtKB-SubCell"/>
</dbReference>
<proteinExistence type="predicted"/>
<sequence length="224" mass="24697">MSWVKAVMSSDDVFDEDMDDISLQNKEWSSNMEKRTKDGFRDGVDAGKEASLQVGFNLGYREGAIKIKAVGQLKGIISAVQCWTQSRASGSAALSSVTELLRRVERHEEDLLEAMRRVQEQPPVSMSEVVGDLEELFVGRRDQGGSFGCCQGDHASSNHCGRDEESRSSLQAEDAAEGLPGIHSQGSLLMRDSLEQLLHSCTVLLTEMGLPEELTHHVQQLIYV</sequence>
<keyword evidence="7" id="KW-1185">Reference proteome</keyword>
<reference evidence="7" key="2">
    <citation type="journal article" date="2017" name="Sci. Adv.">
        <title>A tail of two voltages: Proteomic comparison of the three electric organs of the electric eel.</title>
        <authorList>
            <person name="Traeger L.L."/>
            <person name="Sabat G."/>
            <person name="Barrett-Wilt G.A."/>
            <person name="Wells G.B."/>
            <person name="Sussman M.R."/>
        </authorList>
    </citation>
    <scope>NUCLEOTIDE SEQUENCE [LARGE SCALE GENOMIC DNA]</scope>
</reference>
<dbReference type="GeneTree" id="ENSGT00390000009802"/>
<evidence type="ECO:0000313" key="6">
    <source>
        <dbReference type="Ensembl" id="ENSEEEP00000015235.2"/>
    </source>
</evidence>
<reference evidence="7" key="1">
    <citation type="journal article" date="2014" name="Science">
        <title>Nonhuman genetics. Genomic basis for the convergent evolution of electric organs.</title>
        <authorList>
            <person name="Gallant J.R."/>
            <person name="Traeger L.L."/>
            <person name="Volkening J.D."/>
            <person name="Moffett H."/>
            <person name="Chen P.H."/>
            <person name="Novina C.D."/>
            <person name="Phillips G.N.Jr."/>
            <person name="Anand R."/>
            <person name="Wells G.B."/>
            <person name="Pinch M."/>
            <person name="Guth R."/>
            <person name="Unguez G.A."/>
            <person name="Albert J.S."/>
            <person name="Zakon H.H."/>
            <person name="Samanta M.P."/>
            <person name="Sussman M.R."/>
        </authorList>
    </citation>
    <scope>NUCLEOTIDE SEQUENCE [LARGE SCALE GENOMIC DNA]</scope>
</reference>
<dbReference type="Ensembl" id="ENSEEET00000015414.2">
    <property type="protein sequence ID" value="ENSEEEP00000015235.2"/>
    <property type="gene ID" value="ENSEEEG00000007581.2"/>
</dbReference>
<dbReference type="PANTHER" id="PTHR18829">
    <property type="entry name" value="PROTEIN YAE1 HOMOLOG"/>
    <property type="match status" value="1"/>
</dbReference>
<dbReference type="Pfam" id="PF09811">
    <property type="entry name" value="Yae1_N"/>
    <property type="match status" value="1"/>
</dbReference>
<evidence type="ECO:0000256" key="4">
    <source>
        <dbReference type="ARBA" id="ARBA00023242"/>
    </source>
</evidence>
<feature type="domain" description="Essential protein Yae1 N-terminal" evidence="5">
    <location>
        <begin position="39"/>
        <end position="77"/>
    </location>
</feature>
<reference evidence="6" key="3">
    <citation type="submission" date="2020-05" db="EMBL/GenBank/DDBJ databases">
        <title>Electrophorus electricus (electric eel) genome, fEleEle1, primary haplotype.</title>
        <authorList>
            <person name="Myers G."/>
            <person name="Meyer A."/>
            <person name="Fedrigo O."/>
            <person name="Formenti G."/>
            <person name="Rhie A."/>
            <person name="Tracey A."/>
            <person name="Sims Y."/>
            <person name="Jarvis E.D."/>
        </authorList>
    </citation>
    <scope>NUCLEOTIDE SEQUENCE [LARGE SCALE GENOMIC DNA]</scope>
</reference>
<evidence type="ECO:0000256" key="2">
    <source>
        <dbReference type="ARBA" id="ARBA00004496"/>
    </source>
</evidence>
<protein>
    <recommendedName>
        <fullName evidence="5">Essential protein Yae1 N-terminal domain-containing protein</fullName>
    </recommendedName>
</protein>
<dbReference type="PANTHER" id="PTHR18829:SF0">
    <property type="entry name" value="PROTEIN YAE1 HOMOLOG"/>
    <property type="match status" value="1"/>
</dbReference>
<reference evidence="6" key="4">
    <citation type="submission" date="2025-08" db="UniProtKB">
        <authorList>
            <consortium name="Ensembl"/>
        </authorList>
    </citation>
    <scope>IDENTIFICATION</scope>
</reference>
<gene>
    <name evidence="6" type="primary">otulina</name>
</gene>
<evidence type="ECO:0000256" key="1">
    <source>
        <dbReference type="ARBA" id="ARBA00004123"/>
    </source>
</evidence>
<accession>A0A4W4ET42</accession>
<dbReference type="InterPro" id="IPR038881">
    <property type="entry name" value="Yae1-like"/>
</dbReference>
<organism evidence="6 7">
    <name type="scientific">Electrophorus electricus</name>
    <name type="common">Electric eel</name>
    <name type="synonym">Gymnotus electricus</name>
    <dbReference type="NCBI Taxonomy" id="8005"/>
    <lineage>
        <taxon>Eukaryota</taxon>
        <taxon>Metazoa</taxon>
        <taxon>Chordata</taxon>
        <taxon>Craniata</taxon>
        <taxon>Vertebrata</taxon>
        <taxon>Euteleostomi</taxon>
        <taxon>Actinopterygii</taxon>
        <taxon>Neopterygii</taxon>
        <taxon>Teleostei</taxon>
        <taxon>Ostariophysi</taxon>
        <taxon>Gymnotiformes</taxon>
        <taxon>Gymnotoidei</taxon>
        <taxon>Gymnotidae</taxon>
        <taxon>Electrophorus</taxon>
    </lineage>
</organism>
<dbReference type="GO" id="GO:0005737">
    <property type="term" value="C:cytoplasm"/>
    <property type="evidence" value="ECO:0007669"/>
    <property type="project" value="UniProtKB-SubCell"/>
</dbReference>
<keyword evidence="4" id="KW-0539">Nucleus</keyword>
<reference evidence="6" key="5">
    <citation type="submission" date="2025-09" db="UniProtKB">
        <authorList>
            <consortium name="Ensembl"/>
        </authorList>
    </citation>
    <scope>IDENTIFICATION</scope>
</reference>